<dbReference type="AlphaFoldDB" id="A0A553N7G5"/>
<accession>A0A553N7G5</accession>
<evidence type="ECO:0000313" key="3">
    <source>
        <dbReference type="Proteomes" id="UP000318571"/>
    </source>
</evidence>
<evidence type="ECO:0000256" key="1">
    <source>
        <dbReference type="SAM" id="MobiDB-lite"/>
    </source>
</evidence>
<name>A0A553N7G5_TIGCA</name>
<dbReference type="EMBL" id="VCGU01000459">
    <property type="protein sequence ID" value="TRY61384.1"/>
    <property type="molecule type" value="Genomic_DNA"/>
</dbReference>
<organism evidence="2 3">
    <name type="scientific">Tigriopus californicus</name>
    <name type="common">Marine copepod</name>
    <dbReference type="NCBI Taxonomy" id="6832"/>
    <lineage>
        <taxon>Eukaryota</taxon>
        <taxon>Metazoa</taxon>
        <taxon>Ecdysozoa</taxon>
        <taxon>Arthropoda</taxon>
        <taxon>Crustacea</taxon>
        <taxon>Multicrustacea</taxon>
        <taxon>Hexanauplia</taxon>
        <taxon>Copepoda</taxon>
        <taxon>Harpacticoida</taxon>
        <taxon>Harpacticidae</taxon>
        <taxon>Tigriopus</taxon>
    </lineage>
</organism>
<protein>
    <submittedName>
        <fullName evidence="2">Uncharacterized protein</fullName>
    </submittedName>
</protein>
<dbReference type="Proteomes" id="UP000318571">
    <property type="component" value="Chromosome 8"/>
</dbReference>
<reference evidence="2 3" key="1">
    <citation type="journal article" date="2018" name="Nat. Ecol. Evol.">
        <title>Genomic signatures of mitonuclear coevolution across populations of Tigriopus californicus.</title>
        <authorList>
            <person name="Barreto F.S."/>
            <person name="Watson E.T."/>
            <person name="Lima T.G."/>
            <person name="Willett C.S."/>
            <person name="Edmands S."/>
            <person name="Li W."/>
            <person name="Burton R.S."/>
        </authorList>
    </citation>
    <scope>NUCLEOTIDE SEQUENCE [LARGE SCALE GENOMIC DNA]</scope>
    <source>
        <strain evidence="2 3">San Diego</strain>
    </source>
</reference>
<proteinExistence type="predicted"/>
<gene>
    <name evidence="2" type="ORF">TCAL_17169</name>
</gene>
<keyword evidence="3" id="KW-1185">Reference proteome</keyword>
<feature type="region of interest" description="Disordered" evidence="1">
    <location>
        <begin position="1"/>
        <end position="47"/>
    </location>
</feature>
<evidence type="ECO:0000313" key="2">
    <source>
        <dbReference type="EMBL" id="TRY61384.1"/>
    </source>
</evidence>
<sequence length="103" mass="11051">MVVTVRPQEAAGSPARESRRLETDTSSQPSQQLMVSVSSLRDSRAGEPAASCGLTVTTIDVVARLSGGRESQLQWAMARLEVNWQRPKDGCEEAVGQPKTNPG</sequence>
<feature type="compositionally biased region" description="Polar residues" evidence="1">
    <location>
        <begin position="24"/>
        <end position="40"/>
    </location>
</feature>
<comment type="caution">
    <text evidence="2">The sequence shown here is derived from an EMBL/GenBank/DDBJ whole genome shotgun (WGS) entry which is preliminary data.</text>
</comment>